<dbReference type="EMBL" id="KK853404">
    <property type="protein sequence ID" value="KDR07831.1"/>
    <property type="molecule type" value="Genomic_DNA"/>
</dbReference>
<keyword evidence="3" id="KW-1185">Reference proteome</keyword>
<feature type="compositionally biased region" description="Polar residues" evidence="1">
    <location>
        <begin position="118"/>
        <end position="134"/>
    </location>
</feature>
<accession>A0A067QRQ0</accession>
<organism evidence="2 3">
    <name type="scientific">Zootermopsis nevadensis</name>
    <name type="common">Dampwood termite</name>
    <dbReference type="NCBI Taxonomy" id="136037"/>
    <lineage>
        <taxon>Eukaryota</taxon>
        <taxon>Metazoa</taxon>
        <taxon>Ecdysozoa</taxon>
        <taxon>Arthropoda</taxon>
        <taxon>Hexapoda</taxon>
        <taxon>Insecta</taxon>
        <taxon>Pterygota</taxon>
        <taxon>Neoptera</taxon>
        <taxon>Polyneoptera</taxon>
        <taxon>Dictyoptera</taxon>
        <taxon>Blattodea</taxon>
        <taxon>Blattoidea</taxon>
        <taxon>Termitoidae</taxon>
        <taxon>Termopsidae</taxon>
        <taxon>Zootermopsis</taxon>
    </lineage>
</organism>
<evidence type="ECO:0000256" key="1">
    <source>
        <dbReference type="SAM" id="MobiDB-lite"/>
    </source>
</evidence>
<dbReference type="InParanoid" id="A0A067QRQ0"/>
<protein>
    <submittedName>
        <fullName evidence="2">Uncharacterized protein</fullName>
    </submittedName>
</protein>
<feature type="region of interest" description="Disordered" evidence="1">
    <location>
        <begin position="117"/>
        <end position="146"/>
    </location>
</feature>
<gene>
    <name evidence="2" type="ORF">L798_02652</name>
</gene>
<name>A0A067QRQ0_ZOONE</name>
<dbReference type="Proteomes" id="UP000027135">
    <property type="component" value="Unassembled WGS sequence"/>
</dbReference>
<sequence>MMLTNENLRAELDDLVKKHHDLKTTSEEIKLLVLQREVKRAEKDGLFLTFEDLLTSAADLKQLIERAKTEHEHKGVKQLACGLTEDNTQGPFQKLVAAPKDDNTADKCTCVEHWDRTSPANPTHRTLNRNNNVPSLEWPSHRFKGL</sequence>
<evidence type="ECO:0000313" key="2">
    <source>
        <dbReference type="EMBL" id="KDR07831.1"/>
    </source>
</evidence>
<evidence type="ECO:0000313" key="3">
    <source>
        <dbReference type="Proteomes" id="UP000027135"/>
    </source>
</evidence>
<dbReference type="AlphaFoldDB" id="A0A067QRQ0"/>
<proteinExistence type="predicted"/>
<reference evidence="2 3" key="1">
    <citation type="journal article" date="2014" name="Nat. Commun.">
        <title>Molecular traces of alternative social organization in a termite genome.</title>
        <authorList>
            <person name="Terrapon N."/>
            <person name="Li C."/>
            <person name="Robertson H.M."/>
            <person name="Ji L."/>
            <person name="Meng X."/>
            <person name="Booth W."/>
            <person name="Chen Z."/>
            <person name="Childers C.P."/>
            <person name="Glastad K.M."/>
            <person name="Gokhale K."/>
            <person name="Gowin J."/>
            <person name="Gronenberg W."/>
            <person name="Hermansen R.A."/>
            <person name="Hu H."/>
            <person name="Hunt B.G."/>
            <person name="Huylmans A.K."/>
            <person name="Khalil S.M."/>
            <person name="Mitchell R.D."/>
            <person name="Munoz-Torres M.C."/>
            <person name="Mustard J.A."/>
            <person name="Pan H."/>
            <person name="Reese J.T."/>
            <person name="Scharf M.E."/>
            <person name="Sun F."/>
            <person name="Vogel H."/>
            <person name="Xiao J."/>
            <person name="Yang W."/>
            <person name="Yang Z."/>
            <person name="Yang Z."/>
            <person name="Zhou J."/>
            <person name="Zhu J."/>
            <person name="Brent C.S."/>
            <person name="Elsik C.G."/>
            <person name="Goodisman M.A."/>
            <person name="Liberles D.A."/>
            <person name="Roe R.M."/>
            <person name="Vargo E.L."/>
            <person name="Vilcinskas A."/>
            <person name="Wang J."/>
            <person name="Bornberg-Bauer E."/>
            <person name="Korb J."/>
            <person name="Zhang G."/>
            <person name="Liebig J."/>
        </authorList>
    </citation>
    <scope>NUCLEOTIDE SEQUENCE [LARGE SCALE GENOMIC DNA]</scope>
    <source>
        <tissue evidence="2">Whole organism</tissue>
    </source>
</reference>